<feature type="compositionally biased region" description="Acidic residues" evidence="4">
    <location>
        <begin position="1154"/>
        <end position="1168"/>
    </location>
</feature>
<keyword evidence="6" id="KW-1185">Reference proteome</keyword>
<feature type="repeat" description="ANK" evidence="3">
    <location>
        <begin position="701"/>
        <end position="733"/>
    </location>
</feature>
<reference evidence="5" key="2">
    <citation type="submission" date="2021-10" db="EMBL/GenBank/DDBJ databases">
        <title>Phylogenomics reveals ancestral predisposition of the termite-cultivated fungus Termitomyces towards a domesticated lifestyle.</title>
        <authorList>
            <person name="Auxier B."/>
            <person name="Grum-Grzhimaylo A."/>
            <person name="Cardenas M.E."/>
            <person name="Lodge J.D."/>
            <person name="Laessoe T."/>
            <person name="Pedersen O."/>
            <person name="Smith M.E."/>
            <person name="Kuyper T.W."/>
            <person name="Franco-Molano E.A."/>
            <person name="Baroni T.J."/>
            <person name="Aanen D.K."/>
        </authorList>
    </citation>
    <scope>NUCLEOTIDE SEQUENCE</scope>
    <source>
        <strain evidence="5">D49</strain>
    </source>
</reference>
<dbReference type="InterPro" id="IPR002110">
    <property type="entry name" value="Ankyrin_rpt"/>
</dbReference>
<gene>
    <name evidence="5" type="ORF">H0H81_002731</name>
</gene>
<feature type="repeat" description="ANK" evidence="3">
    <location>
        <begin position="562"/>
        <end position="588"/>
    </location>
</feature>
<feature type="region of interest" description="Disordered" evidence="4">
    <location>
        <begin position="1744"/>
        <end position="1776"/>
    </location>
</feature>
<evidence type="ECO:0000256" key="2">
    <source>
        <dbReference type="ARBA" id="ARBA00023043"/>
    </source>
</evidence>
<dbReference type="PANTHER" id="PTHR24198">
    <property type="entry name" value="ANKYRIN REPEAT AND PROTEIN KINASE DOMAIN-CONTAINING PROTEIN"/>
    <property type="match status" value="1"/>
</dbReference>
<feature type="compositionally biased region" description="Acidic residues" evidence="4">
    <location>
        <begin position="633"/>
        <end position="657"/>
    </location>
</feature>
<organism evidence="5 6">
    <name type="scientific">Sphagnurus paluster</name>
    <dbReference type="NCBI Taxonomy" id="117069"/>
    <lineage>
        <taxon>Eukaryota</taxon>
        <taxon>Fungi</taxon>
        <taxon>Dikarya</taxon>
        <taxon>Basidiomycota</taxon>
        <taxon>Agaricomycotina</taxon>
        <taxon>Agaricomycetes</taxon>
        <taxon>Agaricomycetidae</taxon>
        <taxon>Agaricales</taxon>
        <taxon>Tricholomatineae</taxon>
        <taxon>Lyophyllaceae</taxon>
        <taxon>Sphagnurus</taxon>
    </lineage>
</organism>
<feature type="compositionally biased region" description="Basic and acidic residues" evidence="4">
    <location>
        <begin position="1762"/>
        <end position="1776"/>
    </location>
</feature>
<accession>A0A9P7K5M8</accession>
<dbReference type="PANTHER" id="PTHR24198:SF165">
    <property type="entry name" value="ANKYRIN REPEAT-CONTAINING PROTEIN-RELATED"/>
    <property type="match status" value="1"/>
</dbReference>
<evidence type="ECO:0000313" key="6">
    <source>
        <dbReference type="Proteomes" id="UP000717328"/>
    </source>
</evidence>
<reference evidence="5" key="1">
    <citation type="submission" date="2021-02" db="EMBL/GenBank/DDBJ databases">
        <authorList>
            <person name="Nieuwenhuis M."/>
            <person name="Van De Peppel L.J.J."/>
        </authorList>
    </citation>
    <scope>NUCLEOTIDE SEQUENCE</scope>
    <source>
        <strain evidence="5">D49</strain>
    </source>
</reference>
<feature type="repeat" description="ANK" evidence="3">
    <location>
        <begin position="529"/>
        <end position="561"/>
    </location>
</feature>
<keyword evidence="1" id="KW-0677">Repeat</keyword>
<keyword evidence="2 3" id="KW-0040">ANK repeat</keyword>
<dbReference type="SUPFAM" id="SSF48403">
    <property type="entry name" value="Ankyrin repeat"/>
    <property type="match status" value="2"/>
</dbReference>
<evidence type="ECO:0000256" key="4">
    <source>
        <dbReference type="SAM" id="MobiDB-lite"/>
    </source>
</evidence>
<dbReference type="SMART" id="SM00248">
    <property type="entry name" value="ANK"/>
    <property type="match status" value="11"/>
</dbReference>
<dbReference type="PROSITE" id="PS50088">
    <property type="entry name" value="ANK_REPEAT"/>
    <property type="match status" value="3"/>
</dbReference>
<evidence type="ECO:0008006" key="7">
    <source>
        <dbReference type="Google" id="ProtNLM"/>
    </source>
</evidence>
<dbReference type="Pfam" id="PF00023">
    <property type="entry name" value="Ank"/>
    <property type="match status" value="1"/>
</dbReference>
<evidence type="ECO:0000256" key="1">
    <source>
        <dbReference type="ARBA" id="ARBA00022737"/>
    </source>
</evidence>
<proteinExistence type="predicted"/>
<protein>
    <recommendedName>
        <fullName evidence="7">Ankyrin repeat protein</fullName>
    </recommendedName>
</protein>
<dbReference type="OrthoDB" id="539213at2759"/>
<sequence>MVTMNQTPEAEAFLQRVIALSNGPGVSLHDALQPSLDDEAELRKLFATDKTNARLTDPHVGLVDVFHAPADIRTTRARVLSDDQDLSRKYVMPLSEANRRKEGSPSMVNDLEEFQKNWSIFTEGSLSQLTDWNNVVAAGGSVLACLAPLSDAAKESKRSIRKYYHSVAYPTSDVDLFLWGMNEEQAEKKIIAIYEAVRDSVPWDVTCVRTKHTVSIHSQYPYRSVQIVLRLYTSPAEILAGFDIDAPCCLYNGQCVLANPRAIVAMMRQANTVDMTRRSPSYEVRLAKYSGRGFEVYVPTLERDNIDPTIYERSIARIEGLARLLVLEKLTDTDTRYNFLESRRSLRGRPNPLHRYFRRKAKLRGDLKADTTIAGLEMNDYDVATLHIPYGPGWDARRIDKLIYQTDLAPFNPKNKNRRLHRHPAFFGTMPECLEDCCEHCPEPIDADECKLQDSEDETQVRGRIAFIKEDPGRQSMSGSFNPIDVGEWSAQVYIGETQHFFAAIVAQDSEAVSKMIKNEIDVNRRDHVGRTALHVAILTGAVDIACMLVDAGARITARLVDGRSALHLAAQYDQPVVIRKLFEKSASNKASIGEIETDDKMDVDAPSTAPPERPSSEDDWTSGDDGVIAMDTEMEDEGDDEGEDHEDDEDEEEDDERSGRKGLRPKEAAEDADKQDTQDFPEDSTDEPDILEVNLPDWDLGFTPLAHAVMSGSTAAINELLKEGADVTLVNKSKAHDNAFHPLTLTILREDEDEASIIFERLVAAGASTSTADENMCTIFHQAVIADKVKLVSTILKCDPNANSVLNFPAFGWNSSIFPLVRAIELRHYSMVATLVAFGAKLIFTEEDVTRAIEATPQKKRPNFFSFGVNNTINEVFFPVETAIAKNDDIAELLIALGAEFNVPIRQSRGDNSDNTWRRTIIDWVRFGVAFMTKKIEDAKTTAEESKEAISATGWKKYHANMVKDDRASQNEMAAQRNHAFTQDRKYQDSLNYLVDIERVLVAHGAKAWNDLYPEKPSTATIGVNQTQYRHQNSPASGYVLLSKSQYGSNNFVPPSLCPAYDELYEACFVGENKKIEHLCLPQEESKETTPLNILVQTADDENAWTKTGYTPLFAAVSGRRWATAKLIMAIAIAQYKPSDKEEKFNMKGVNLYDDDGSDSGSEDSNDSDATATKEDITFVDIAKRPSAIETDIHPKRMLDEVKLTWYVKQVDGNYRQVQGNLLSKAIHDNDLDMFVTLMSLYNAAPLPIRLPESSVIDEILAKDRVDMLDEYIRRTGQGFEIPQENAEQEVAARNDKSRVYLGLTVHGKKRADLAKKNDPNATPVAQIFPLLWKAADQGAKSIVEYLSGEKPLAAYRHYATIGGDERAYQLRRITDLEKALPELLGWNISNLGDSPLMAAILGKSLDVVKVLFSNKSKFMASCLHESIKFSGYNAVLLAAESGCDNTVVDFLLAKSVSPAVNDTNRGWNLYHILAQKNLCDLLEHLLTKLPHDVNEALLAQQSKGRFNTVRFTPFMSFIVLSPFVIQPLHIAVKEGATRATKLIVQFTTAPLLMRDIDGSTPLHCAVQCGFAGITETIIKAAPPEALYMENGVGETPLDMATLKHKLEATRNFTNAHNRHLTSLNIDNVDENQRRIEPSHLDTELKRLRLTIDQLIDGGKLSQGTKLTYELNRFVETMERRLAAETALEEARAVVVEREDKNLRESCNTKGTLQAVSSAVAAAPGKRILVHLVDVQKSVQGNLDRSAKQRGDAVENDDGEGLGKEEDAESRERRGSLVLQRINTCADNY</sequence>
<feature type="compositionally biased region" description="Basic and acidic residues" evidence="4">
    <location>
        <begin position="665"/>
        <end position="678"/>
    </location>
</feature>
<feature type="region of interest" description="Disordered" evidence="4">
    <location>
        <begin position="593"/>
        <end position="691"/>
    </location>
</feature>
<dbReference type="PROSITE" id="PS50297">
    <property type="entry name" value="ANK_REP_REGION"/>
    <property type="match status" value="3"/>
</dbReference>
<dbReference type="EMBL" id="JABCKI010005795">
    <property type="protein sequence ID" value="KAG5637903.1"/>
    <property type="molecule type" value="Genomic_DNA"/>
</dbReference>
<dbReference type="Pfam" id="PF12796">
    <property type="entry name" value="Ank_2"/>
    <property type="match status" value="1"/>
</dbReference>
<comment type="caution">
    <text evidence="5">The sequence shown here is derived from an EMBL/GenBank/DDBJ whole genome shotgun (WGS) entry which is preliminary data.</text>
</comment>
<dbReference type="InterPro" id="IPR036770">
    <property type="entry name" value="Ankyrin_rpt-contain_sf"/>
</dbReference>
<evidence type="ECO:0000256" key="3">
    <source>
        <dbReference type="PROSITE-ProRule" id="PRU00023"/>
    </source>
</evidence>
<feature type="compositionally biased region" description="Acidic residues" evidence="4">
    <location>
        <begin position="680"/>
        <end position="691"/>
    </location>
</feature>
<name>A0A9P7K5M8_9AGAR</name>
<evidence type="ECO:0000313" key="5">
    <source>
        <dbReference type="EMBL" id="KAG5637903.1"/>
    </source>
</evidence>
<dbReference type="Proteomes" id="UP000717328">
    <property type="component" value="Unassembled WGS sequence"/>
</dbReference>
<feature type="region of interest" description="Disordered" evidence="4">
    <location>
        <begin position="1151"/>
        <end position="1172"/>
    </location>
</feature>
<dbReference type="SUPFAM" id="SSF140860">
    <property type="entry name" value="Pseudo ankyrin repeat-like"/>
    <property type="match status" value="1"/>
</dbReference>
<dbReference type="Gene3D" id="1.25.40.20">
    <property type="entry name" value="Ankyrin repeat-containing domain"/>
    <property type="match status" value="4"/>
</dbReference>